<dbReference type="InterPro" id="IPR006118">
    <property type="entry name" value="Recombinase_CS"/>
</dbReference>
<dbReference type="Proteomes" id="UP000256900">
    <property type="component" value="Unassembled WGS sequence"/>
</dbReference>
<evidence type="ECO:0000259" key="6">
    <source>
        <dbReference type="PROSITE" id="PS51736"/>
    </source>
</evidence>
<dbReference type="InterPro" id="IPR050639">
    <property type="entry name" value="SSR_resolvase"/>
</dbReference>
<evidence type="ECO:0000256" key="4">
    <source>
        <dbReference type="PIRSR" id="PIRSR606118-50"/>
    </source>
</evidence>
<organism evidence="7 8">
    <name type="scientific">Methylovirgula ligni</name>
    <dbReference type="NCBI Taxonomy" id="569860"/>
    <lineage>
        <taxon>Bacteria</taxon>
        <taxon>Pseudomonadati</taxon>
        <taxon>Pseudomonadota</taxon>
        <taxon>Alphaproteobacteria</taxon>
        <taxon>Hyphomicrobiales</taxon>
        <taxon>Beijerinckiaceae</taxon>
        <taxon>Methylovirgula</taxon>
    </lineage>
</organism>
<dbReference type="EMBL" id="QUMO01000002">
    <property type="protein sequence ID" value="REF87896.1"/>
    <property type="molecule type" value="Genomic_DNA"/>
</dbReference>
<name>A0A3D9Z9E1_9HYPH</name>
<dbReference type="InterPro" id="IPR038109">
    <property type="entry name" value="DNA_bind_recomb_sf"/>
</dbReference>
<dbReference type="RefSeq" id="WP_115836037.1">
    <property type="nucleotide sequence ID" value="NZ_CP025086.1"/>
</dbReference>
<dbReference type="InterPro" id="IPR006119">
    <property type="entry name" value="Resolv_N"/>
</dbReference>
<accession>A0A3D9Z9E1</accession>
<dbReference type="SUPFAM" id="SSF53041">
    <property type="entry name" value="Resolvase-like"/>
    <property type="match status" value="1"/>
</dbReference>
<evidence type="ECO:0000256" key="1">
    <source>
        <dbReference type="ARBA" id="ARBA00022908"/>
    </source>
</evidence>
<evidence type="ECO:0000313" key="7">
    <source>
        <dbReference type="EMBL" id="REF87896.1"/>
    </source>
</evidence>
<dbReference type="Pfam" id="PF00239">
    <property type="entry name" value="Resolvase"/>
    <property type="match status" value="1"/>
</dbReference>
<keyword evidence="3" id="KW-0233">DNA recombination</keyword>
<dbReference type="CDD" id="cd03768">
    <property type="entry name" value="SR_ResInv"/>
    <property type="match status" value="1"/>
</dbReference>
<dbReference type="Gene3D" id="3.90.1750.20">
    <property type="entry name" value="Putative Large Serine Recombinase, Chain B, Domain 2"/>
    <property type="match status" value="1"/>
</dbReference>
<evidence type="ECO:0000256" key="5">
    <source>
        <dbReference type="PROSITE-ProRule" id="PRU10137"/>
    </source>
</evidence>
<feature type="domain" description="Resolvase/invertase-type recombinase catalytic" evidence="6">
    <location>
        <begin position="2"/>
        <end position="150"/>
    </location>
</feature>
<evidence type="ECO:0000256" key="2">
    <source>
        <dbReference type="ARBA" id="ARBA00023125"/>
    </source>
</evidence>
<dbReference type="GO" id="GO:0015074">
    <property type="term" value="P:DNA integration"/>
    <property type="evidence" value="ECO:0007669"/>
    <property type="project" value="UniProtKB-KW"/>
</dbReference>
<dbReference type="GO" id="GO:0000150">
    <property type="term" value="F:DNA strand exchange activity"/>
    <property type="evidence" value="ECO:0007669"/>
    <property type="project" value="InterPro"/>
</dbReference>
<sequence>MAVYSYARVSTRRQADDGESLDVQQRIVAGYAQMHGLEIGRSFVERGVSGSVPLGERPEGSSLLAVLKPGDVVIAAKLDRMFRSAVDALENLDALKKAGVSLHLIDLGGDVTGNGIAKLVFTILSAVAEAERDRIRQRIADVKTDQKQRGRYLGGRRPFGWRPVDGKLVDDDAEQRAIKLMHKLFKTGLSLRAIAESVRATGVEISHEGVAKVLARKPGWKSTHLIDH</sequence>
<dbReference type="PROSITE" id="PS00397">
    <property type="entry name" value="RECOMBINASES_1"/>
    <property type="match status" value="1"/>
</dbReference>
<dbReference type="Gene3D" id="3.40.50.1390">
    <property type="entry name" value="Resolvase, N-terminal catalytic domain"/>
    <property type="match status" value="1"/>
</dbReference>
<dbReference type="PANTHER" id="PTHR30461">
    <property type="entry name" value="DNA-INVERTASE FROM LAMBDOID PROPHAGE"/>
    <property type="match status" value="1"/>
</dbReference>
<dbReference type="InterPro" id="IPR036162">
    <property type="entry name" value="Resolvase-like_N_sf"/>
</dbReference>
<feature type="active site" description="O-(5'-phospho-DNA)-serine intermediate" evidence="4 5">
    <location>
        <position position="10"/>
    </location>
</feature>
<dbReference type="OrthoDB" id="9800103at2"/>
<protein>
    <submittedName>
        <fullName evidence="7">DNA invertase Pin-like site-specific DNA recombinase</fullName>
    </submittedName>
</protein>
<evidence type="ECO:0000313" key="8">
    <source>
        <dbReference type="Proteomes" id="UP000256900"/>
    </source>
</evidence>
<dbReference type="PROSITE" id="PS51736">
    <property type="entry name" value="RECOMBINASES_3"/>
    <property type="match status" value="1"/>
</dbReference>
<keyword evidence="1" id="KW-0229">DNA integration</keyword>
<reference evidence="7 8" key="1">
    <citation type="submission" date="2018-08" db="EMBL/GenBank/DDBJ databases">
        <title>Genomic Encyclopedia of Type Strains, Phase IV (KMG-IV): sequencing the most valuable type-strain genomes for metagenomic binning, comparative biology and taxonomic classification.</title>
        <authorList>
            <person name="Goeker M."/>
        </authorList>
    </citation>
    <scope>NUCLEOTIDE SEQUENCE [LARGE SCALE GENOMIC DNA]</scope>
    <source>
        <strain evidence="7 8">BW863</strain>
    </source>
</reference>
<dbReference type="PANTHER" id="PTHR30461:SF2">
    <property type="entry name" value="SERINE RECOMBINASE PINE-RELATED"/>
    <property type="match status" value="1"/>
</dbReference>
<keyword evidence="8" id="KW-1185">Reference proteome</keyword>
<keyword evidence="2" id="KW-0238">DNA-binding</keyword>
<proteinExistence type="predicted"/>
<comment type="caution">
    <text evidence="7">The sequence shown here is derived from an EMBL/GenBank/DDBJ whole genome shotgun (WGS) entry which is preliminary data.</text>
</comment>
<gene>
    <name evidence="7" type="ORF">DES32_1533</name>
</gene>
<dbReference type="SMART" id="SM00857">
    <property type="entry name" value="Resolvase"/>
    <property type="match status" value="1"/>
</dbReference>
<dbReference type="AlphaFoldDB" id="A0A3D9Z9E1"/>
<evidence type="ECO:0000256" key="3">
    <source>
        <dbReference type="ARBA" id="ARBA00023172"/>
    </source>
</evidence>
<dbReference type="GO" id="GO:0003677">
    <property type="term" value="F:DNA binding"/>
    <property type="evidence" value="ECO:0007669"/>
    <property type="project" value="UniProtKB-KW"/>
</dbReference>